<dbReference type="STRING" id="765420.OSCT_2155"/>
<dbReference type="PANTHER" id="PTHR32329:SF2">
    <property type="entry name" value="BIFUNCTIONAL PROTEIN [INCLUDES 2-HYDROXYACYL-COA DEHYDRATASE (N-TER) AND ITS ACTIVATOR DOMAIN (C_TERM)"/>
    <property type="match status" value="1"/>
</dbReference>
<dbReference type="Proteomes" id="UP000054010">
    <property type="component" value="Unassembled WGS sequence"/>
</dbReference>
<gene>
    <name evidence="1" type="ORF">OSCT_2155</name>
</gene>
<proteinExistence type="predicted"/>
<dbReference type="AlphaFoldDB" id="E1IFQ4"/>
<dbReference type="OrthoDB" id="9802715at2"/>
<dbReference type="InterPro" id="IPR051805">
    <property type="entry name" value="Dehydratase_Activator_Redct"/>
</dbReference>
<comment type="caution">
    <text evidence="1">The sequence shown here is derived from an EMBL/GenBank/DDBJ whole genome shotgun (WGS) entry which is preliminary data.</text>
</comment>
<evidence type="ECO:0000313" key="1">
    <source>
        <dbReference type="EMBL" id="EFO79945.1"/>
    </source>
</evidence>
<accession>E1IFQ4</accession>
<organism evidence="1 2">
    <name type="scientific">Oscillochloris trichoides DG-6</name>
    <dbReference type="NCBI Taxonomy" id="765420"/>
    <lineage>
        <taxon>Bacteria</taxon>
        <taxon>Bacillati</taxon>
        <taxon>Chloroflexota</taxon>
        <taxon>Chloroflexia</taxon>
        <taxon>Chloroflexales</taxon>
        <taxon>Chloroflexineae</taxon>
        <taxon>Oscillochloridaceae</taxon>
        <taxon>Oscillochloris</taxon>
    </lineage>
</organism>
<dbReference type="eggNOG" id="COG3581">
    <property type="taxonomic scope" value="Bacteria"/>
</dbReference>
<sequence length="427" mass="46781">MSTLNTAQPSTVYIPGIGDHCHAIAAAMRAYGQPAEVLPPTSPATLATGMASGKGRECMFSLMVIGGMVHRAQQPDFDAERPALFFPSFTRKCVAVNYHSLFKDVLGDHGLAHVEILSPELTNNFRGMGTHPDIVRSLIWYGFIAIDLLMRIQHQRRPYELEPGATDAAYQRGLERIITAIESGDAQQVVRALARSGDDMALVPINRSNPRPRIGMLGDFYMLYNPYLYLDAIRQIEALGGEVEILRFAKFLYFVNSLRIQDAYKKGDRQRALQIELENAYQHHVEAELVASVRYLLNDENPTEPPAHVTAADIKRYYHLGIVNGGFTPGAAVDMARNGVSGLLHIVPFLCIGSIIGAGLAPRIRADLGQIPWLDITFDAQGGTNARTRLEAFLAQVAQFARSRASASPATYHAPQKASACIPLTAA</sequence>
<evidence type="ECO:0000313" key="2">
    <source>
        <dbReference type="Proteomes" id="UP000054010"/>
    </source>
</evidence>
<dbReference type="EMBL" id="ADVR01000094">
    <property type="protein sequence ID" value="EFO79945.1"/>
    <property type="molecule type" value="Genomic_DNA"/>
</dbReference>
<dbReference type="PANTHER" id="PTHR32329">
    <property type="entry name" value="BIFUNCTIONAL PROTEIN [INCLUDES 2-HYDROXYACYL-COA DEHYDRATASE (N-TER) AND ITS ACTIVATOR DOMAIN (C_TERM)-RELATED"/>
    <property type="match status" value="1"/>
</dbReference>
<reference evidence="1 2" key="1">
    <citation type="journal article" date="2011" name="J. Bacteriol.">
        <title>Draft genome sequence of the anoxygenic filamentous phototrophic bacterium Oscillochloris trichoides subsp. DG-6.</title>
        <authorList>
            <person name="Kuznetsov B.B."/>
            <person name="Ivanovsky R.N."/>
            <person name="Keppen O.I."/>
            <person name="Sukhacheva M.V."/>
            <person name="Bumazhkin B.K."/>
            <person name="Patutina E.O."/>
            <person name="Beletsky A.V."/>
            <person name="Mardanov A.V."/>
            <person name="Baslerov R.V."/>
            <person name="Panteleeva A.N."/>
            <person name="Kolganova T.V."/>
            <person name="Ravin N.V."/>
            <person name="Skryabin K.G."/>
        </authorList>
    </citation>
    <scope>NUCLEOTIDE SEQUENCE [LARGE SCALE GENOMIC DNA]</scope>
    <source>
        <strain evidence="1 2">DG-6</strain>
    </source>
</reference>
<keyword evidence="2" id="KW-1185">Reference proteome</keyword>
<protein>
    <submittedName>
        <fullName evidence="1">Uncharacterized protein</fullName>
    </submittedName>
</protein>
<name>E1IFQ4_9CHLR</name>
<dbReference type="HOGENOM" id="CLU_057460_0_0_0"/>